<dbReference type="Gene3D" id="3.90.226.10">
    <property type="entry name" value="2-enoyl-CoA Hydratase, Chain A, domain 1"/>
    <property type="match status" value="1"/>
</dbReference>
<dbReference type="PANTHER" id="PTHR11941:SF45">
    <property type="entry name" value="ENOYL-COA DELTA ISOMERASE 1, MITOCHONDRIAL"/>
    <property type="match status" value="1"/>
</dbReference>
<accession>A0A6P3XYD2</accession>
<evidence type="ECO:0000256" key="14">
    <source>
        <dbReference type="ARBA" id="ARBA00056147"/>
    </source>
</evidence>
<evidence type="ECO:0000256" key="3">
    <source>
        <dbReference type="ARBA" id="ARBA00011233"/>
    </source>
</evidence>
<keyword evidence="17" id="KW-1185">Reference proteome</keyword>
<evidence type="ECO:0000256" key="8">
    <source>
        <dbReference type="ARBA" id="ARBA00023128"/>
    </source>
</evidence>
<keyword evidence="8" id="KW-0496">Mitochondrion</keyword>
<comment type="catalytic activity">
    <reaction evidence="11">
        <text>(2E)-tetradecenoyl-CoA = (3Z)-tetradecenoyl-CoA</text>
        <dbReference type="Rhea" id="RHEA:29847"/>
        <dbReference type="ChEBI" id="CHEBI:61405"/>
        <dbReference type="ChEBI" id="CHEBI:61968"/>
    </reaction>
    <physiologicalReaction direction="right-to-left" evidence="11">
        <dbReference type="Rhea" id="RHEA:29849"/>
    </physiologicalReaction>
</comment>
<evidence type="ECO:0000313" key="19">
    <source>
        <dbReference type="RefSeq" id="XP_014483565.1"/>
    </source>
</evidence>
<dbReference type="KEGG" id="dqu:106749037"/>
<evidence type="ECO:0000313" key="18">
    <source>
        <dbReference type="RefSeq" id="XP_014483564.1"/>
    </source>
</evidence>
<evidence type="ECO:0000256" key="11">
    <source>
        <dbReference type="ARBA" id="ARBA00051293"/>
    </source>
</evidence>
<dbReference type="FunFam" id="3.90.226.10:FF:000034">
    <property type="entry name" value="Enoyl-CoA delta isomerase 1"/>
    <property type="match status" value="1"/>
</dbReference>
<evidence type="ECO:0000256" key="15">
    <source>
        <dbReference type="ARBA" id="ARBA00068317"/>
    </source>
</evidence>
<dbReference type="Gene3D" id="6.10.250.170">
    <property type="match status" value="1"/>
</dbReference>
<dbReference type="RefSeq" id="XP_014483564.1">
    <property type="nucleotide sequence ID" value="XM_014628078.1"/>
</dbReference>
<evidence type="ECO:0000256" key="4">
    <source>
        <dbReference type="ARBA" id="ARBA00022832"/>
    </source>
</evidence>
<dbReference type="InterPro" id="IPR029045">
    <property type="entry name" value="ClpP/crotonase-like_dom_sf"/>
</dbReference>
<evidence type="ECO:0000256" key="13">
    <source>
        <dbReference type="ARBA" id="ARBA00052542"/>
    </source>
</evidence>
<dbReference type="GO" id="GO:0004165">
    <property type="term" value="F:delta(3)-delta(2)-enoyl-CoA isomerase activity"/>
    <property type="evidence" value="ECO:0007669"/>
    <property type="project" value="UniProtKB-EC"/>
</dbReference>
<reference evidence="18 19" key="1">
    <citation type="submission" date="2025-04" db="UniProtKB">
        <authorList>
            <consortium name="RefSeq"/>
        </authorList>
    </citation>
    <scope>IDENTIFICATION</scope>
</reference>
<comment type="pathway">
    <text evidence="2">Lipid metabolism; fatty acid beta-oxidation.</text>
</comment>
<keyword evidence="9" id="KW-0413">Isomerase</keyword>
<dbReference type="CDD" id="cd06558">
    <property type="entry name" value="crotonase-like"/>
    <property type="match status" value="1"/>
</dbReference>
<name>A0A6P3XYD2_DINQU</name>
<evidence type="ECO:0000256" key="5">
    <source>
        <dbReference type="ARBA" id="ARBA00022946"/>
    </source>
</evidence>
<keyword evidence="5" id="KW-0809">Transit peptide</keyword>
<comment type="function">
    <text evidence="14">Key enzyme of fatty acid beta-oxidation. Able to isomerize both 3-cis (3Z) and 3-trans (3E) double bonds into the 2-trans (2E) form in a range of enoyl-CoA species, with a preference for (3Z)-enoyl-CoAs over (3E)-enoyl-CoAs. The catalytic efficiency of this enzyme is not affected by the fatty acyl chain length.</text>
</comment>
<evidence type="ECO:0000256" key="16">
    <source>
        <dbReference type="ARBA" id="ARBA00083575"/>
    </source>
</evidence>
<evidence type="ECO:0000256" key="1">
    <source>
        <dbReference type="ARBA" id="ARBA00004305"/>
    </source>
</evidence>
<sequence>MASLKTIIRGGQMCLKRCYATGSQLVEVTRDSDTGIDIISMARAPVNSLNTELLNSLKASLLEAKNSRSKGVILTSSLPTIFSAGIDLMEMYNADKNKLATYWQALQDAWLTLYTMEVPTVAAINGASPAGGCLLAISTEYRVFVQGKHSIGLNETQLGLVAPKWFRDLYISLLGYRKAELALLKGSQFKVEKALEIGLVDELAKDKADAIEKSKDYILSFENIPKLGRTQTKLAMRENLIEWFKKNKEADTEVFVNLIQLPEIQNGLKRYIEFLKQKQQ</sequence>
<dbReference type="AlphaFoldDB" id="A0A6P3XYD2"/>
<dbReference type="Pfam" id="PF00378">
    <property type="entry name" value="ECH_1"/>
    <property type="match status" value="1"/>
</dbReference>
<evidence type="ECO:0000256" key="2">
    <source>
        <dbReference type="ARBA" id="ARBA00005005"/>
    </source>
</evidence>
<comment type="catalytic activity">
    <reaction evidence="13">
        <text>(3Z)-octenoyl-CoA = (2E)-octenoyl-CoA</text>
        <dbReference type="Rhea" id="RHEA:46044"/>
        <dbReference type="ChEBI" id="CHEBI:62242"/>
        <dbReference type="ChEBI" id="CHEBI:85640"/>
    </reaction>
    <physiologicalReaction direction="left-to-right" evidence="13">
        <dbReference type="Rhea" id="RHEA:46045"/>
    </physiologicalReaction>
</comment>
<evidence type="ECO:0000256" key="7">
    <source>
        <dbReference type="ARBA" id="ARBA00023098"/>
    </source>
</evidence>
<organism evidence="17 19">
    <name type="scientific">Dinoponera quadriceps</name>
    <name type="common">South American ant</name>
    <dbReference type="NCBI Taxonomy" id="609295"/>
    <lineage>
        <taxon>Eukaryota</taxon>
        <taxon>Metazoa</taxon>
        <taxon>Ecdysozoa</taxon>
        <taxon>Arthropoda</taxon>
        <taxon>Hexapoda</taxon>
        <taxon>Insecta</taxon>
        <taxon>Pterygota</taxon>
        <taxon>Neoptera</taxon>
        <taxon>Endopterygota</taxon>
        <taxon>Hymenoptera</taxon>
        <taxon>Apocrita</taxon>
        <taxon>Aculeata</taxon>
        <taxon>Formicoidea</taxon>
        <taxon>Formicidae</taxon>
        <taxon>Ponerinae</taxon>
        <taxon>Ponerini</taxon>
        <taxon>Dinoponera</taxon>
    </lineage>
</organism>
<comment type="catalytic activity">
    <reaction evidence="12">
        <text>(3Z)-dodecenoyl-CoA = (2E)-dodecenoyl-CoA</text>
        <dbReference type="Rhea" id="RHEA:23716"/>
        <dbReference type="ChEBI" id="CHEBI:57330"/>
        <dbReference type="ChEBI" id="CHEBI:58543"/>
        <dbReference type="EC" id="5.3.3.8"/>
    </reaction>
    <physiologicalReaction direction="left-to-right" evidence="12">
        <dbReference type="Rhea" id="RHEA:23717"/>
    </physiologicalReaction>
</comment>
<keyword evidence="4" id="KW-0276">Fatty acid metabolism</keyword>
<dbReference type="Proteomes" id="UP000515204">
    <property type="component" value="Unplaced"/>
</dbReference>
<comment type="catalytic activity">
    <reaction evidence="10">
        <text>(3Z)-decenoyl-CoA = (2E)-decenoyl-CoA</text>
        <dbReference type="Rhea" id="RHEA:77195"/>
        <dbReference type="ChEBI" id="CHEBI:61406"/>
        <dbReference type="ChEBI" id="CHEBI:195601"/>
    </reaction>
    <physiologicalReaction direction="left-to-right" evidence="10">
        <dbReference type="Rhea" id="RHEA:77196"/>
    </physiologicalReaction>
</comment>
<evidence type="ECO:0000313" key="17">
    <source>
        <dbReference type="Proteomes" id="UP000515204"/>
    </source>
</evidence>
<comment type="subunit">
    <text evidence="3">Homotrimer.</text>
</comment>
<gene>
    <name evidence="18 19 20 21" type="primary">LOC106749037</name>
</gene>
<keyword evidence="7" id="KW-0443">Lipid metabolism</keyword>
<dbReference type="PANTHER" id="PTHR11941">
    <property type="entry name" value="ENOYL-COA HYDRATASE-RELATED"/>
    <property type="match status" value="1"/>
</dbReference>
<dbReference type="OrthoDB" id="1696280at2759"/>
<evidence type="ECO:0000313" key="21">
    <source>
        <dbReference type="RefSeq" id="XP_014483567.1"/>
    </source>
</evidence>
<protein>
    <recommendedName>
        <fullName evidence="15">Enoyl-CoA delta isomerase 1, mitochondrial</fullName>
    </recommendedName>
    <alternativeName>
        <fullName evidence="16">3,2-trans-enoyl-CoA isomerase</fullName>
    </alternativeName>
</protein>
<keyword evidence="6" id="KW-0007">Acetylation</keyword>
<evidence type="ECO:0000256" key="12">
    <source>
        <dbReference type="ARBA" id="ARBA00052376"/>
    </source>
</evidence>
<dbReference type="RefSeq" id="XP_014483567.1">
    <property type="nucleotide sequence ID" value="XM_014628081.1"/>
</dbReference>
<dbReference type="SUPFAM" id="SSF52096">
    <property type="entry name" value="ClpP/crotonase"/>
    <property type="match status" value="1"/>
</dbReference>
<dbReference type="GeneID" id="106749037"/>
<evidence type="ECO:0000256" key="6">
    <source>
        <dbReference type="ARBA" id="ARBA00022990"/>
    </source>
</evidence>
<evidence type="ECO:0000313" key="20">
    <source>
        <dbReference type="RefSeq" id="XP_014483566.1"/>
    </source>
</evidence>
<evidence type="ECO:0000256" key="10">
    <source>
        <dbReference type="ARBA" id="ARBA00050938"/>
    </source>
</evidence>
<dbReference type="GO" id="GO:0005759">
    <property type="term" value="C:mitochondrial matrix"/>
    <property type="evidence" value="ECO:0007669"/>
    <property type="project" value="UniProtKB-SubCell"/>
</dbReference>
<comment type="subcellular location">
    <subcellularLocation>
        <location evidence="1">Mitochondrion matrix</location>
    </subcellularLocation>
</comment>
<dbReference type="RefSeq" id="XP_014483566.1">
    <property type="nucleotide sequence ID" value="XM_014628080.1"/>
</dbReference>
<dbReference type="GO" id="GO:0006635">
    <property type="term" value="P:fatty acid beta-oxidation"/>
    <property type="evidence" value="ECO:0007669"/>
    <property type="project" value="TreeGrafter"/>
</dbReference>
<proteinExistence type="predicted"/>
<dbReference type="RefSeq" id="XP_014483565.1">
    <property type="nucleotide sequence ID" value="XM_014628079.1"/>
</dbReference>
<dbReference type="InterPro" id="IPR001753">
    <property type="entry name" value="Enoyl-CoA_hydra/iso"/>
</dbReference>
<evidence type="ECO:0000256" key="9">
    <source>
        <dbReference type="ARBA" id="ARBA00023235"/>
    </source>
</evidence>